<dbReference type="AlphaFoldDB" id="A0A4Y2PKN9"/>
<proteinExistence type="predicted"/>
<accession>A0A4Y2PKN9</accession>
<sequence>MEVPWSTDSQIFDSLAKILTYIHDDKTVYQILSSSYSVLDSVFRRHGQTERQTSVNGFCPKFKRNHKLCAKLIYKISVPVSLIVLELSCSQTHSPDMVQGVFFFRTRPKMEIPAKIVFEFFHDYNTFSLLHFVYEKVDIRESRLPLFC</sequence>
<dbReference type="EMBL" id="BGPR01011510">
    <property type="protein sequence ID" value="GBN51679.1"/>
    <property type="molecule type" value="Genomic_DNA"/>
</dbReference>
<comment type="caution">
    <text evidence="1">The sequence shown here is derived from an EMBL/GenBank/DDBJ whole genome shotgun (WGS) entry which is preliminary data.</text>
</comment>
<protein>
    <submittedName>
        <fullName evidence="1">Uncharacterized protein</fullName>
    </submittedName>
</protein>
<gene>
    <name evidence="1" type="ORF">AVEN_61034_1</name>
</gene>
<dbReference type="Proteomes" id="UP000499080">
    <property type="component" value="Unassembled WGS sequence"/>
</dbReference>
<evidence type="ECO:0000313" key="2">
    <source>
        <dbReference type="Proteomes" id="UP000499080"/>
    </source>
</evidence>
<reference evidence="1 2" key="1">
    <citation type="journal article" date="2019" name="Sci. Rep.">
        <title>Orb-weaving spider Araneus ventricosus genome elucidates the spidroin gene catalogue.</title>
        <authorList>
            <person name="Kono N."/>
            <person name="Nakamura H."/>
            <person name="Ohtoshi R."/>
            <person name="Moran D.A.P."/>
            <person name="Shinohara A."/>
            <person name="Yoshida Y."/>
            <person name="Fujiwara M."/>
            <person name="Mori M."/>
            <person name="Tomita M."/>
            <person name="Arakawa K."/>
        </authorList>
    </citation>
    <scope>NUCLEOTIDE SEQUENCE [LARGE SCALE GENOMIC DNA]</scope>
</reference>
<keyword evidence="2" id="KW-1185">Reference proteome</keyword>
<organism evidence="1 2">
    <name type="scientific">Araneus ventricosus</name>
    <name type="common">Orbweaver spider</name>
    <name type="synonym">Epeira ventricosa</name>
    <dbReference type="NCBI Taxonomy" id="182803"/>
    <lineage>
        <taxon>Eukaryota</taxon>
        <taxon>Metazoa</taxon>
        <taxon>Ecdysozoa</taxon>
        <taxon>Arthropoda</taxon>
        <taxon>Chelicerata</taxon>
        <taxon>Arachnida</taxon>
        <taxon>Araneae</taxon>
        <taxon>Araneomorphae</taxon>
        <taxon>Entelegynae</taxon>
        <taxon>Araneoidea</taxon>
        <taxon>Araneidae</taxon>
        <taxon>Araneus</taxon>
    </lineage>
</organism>
<name>A0A4Y2PKN9_ARAVE</name>
<evidence type="ECO:0000313" key="1">
    <source>
        <dbReference type="EMBL" id="GBN51679.1"/>
    </source>
</evidence>